<dbReference type="EMBL" id="QEKO01000009">
    <property type="protein sequence ID" value="PVY60452.1"/>
    <property type="molecule type" value="Genomic_DNA"/>
</dbReference>
<organism evidence="2 3">
    <name type="scientific">Pusillimonas noertemannii</name>
    <dbReference type="NCBI Taxonomy" id="305977"/>
    <lineage>
        <taxon>Bacteria</taxon>
        <taxon>Pseudomonadati</taxon>
        <taxon>Pseudomonadota</taxon>
        <taxon>Betaproteobacteria</taxon>
        <taxon>Burkholderiales</taxon>
        <taxon>Alcaligenaceae</taxon>
        <taxon>Pusillimonas</taxon>
    </lineage>
</organism>
<dbReference type="Proteomes" id="UP000246145">
    <property type="component" value="Unassembled WGS sequence"/>
</dbReference>
<dbReference type="RefSeq" id="WP_017522535.1">
    <property type="nucleotide sequence ID" value="NZ_JACCEX010000006.1"/>
</dbReference>
<feature type="transmembrane region" description="Helical" evidence="1">
    <location>
        <begin position="62"/>
        <end position="82"/>
    </location>
</feature>
<dbReference type="GO" id="GO:0043709">
    <property type="term" value="P:cell adhesion involved in single-species biofilm formation"/>
    <property type="evidence" value="ECO:0007669"/>
    <property type="project" value="InterPro"/>
</dbReference>
<dbReference type="OrthoDB" id="1685258at2"/>
<dbReference type="AlphaFoldDB" id="A0A2U1CHT2"/>
<sequence length="147" mass="16104">MTPIIRTHRSRALVIIDALITALGWLAFSYLATAGIIAVMTGLDHSFEFSLMGSEVPVTHALLLYVTIAALNALILILWGTYRRRSTRTAPQSNAASDDASLAERFALSGAQLQDIRLSRLLVIHHADNGEISRWEGYDASNIRLTA</sequence>
<dbReference type="InterPro" id="IPR023829">
    <property type="entry name" value="PGA_PgaD"/>
</dbReference>
<keyword evidence="3" id="KW-1185">Reference proteome</keyword>
<protein>
    <submittedName>
        <fullName evidence="2">Biofilm PGA synthesis protein PgaD</fullName>
    </submittedName>
</protein>
<proteinExistence type="predicted"/>
<gene>
    <name evidence="2" type="ORF">C7440_3698</name>
</gene>
<dbReference type="NCBIfam" id="TIGR03940">
    <property type="entry name" value="PGA_PgaD"/>
    <property type="match status" value="1"/>
</dbReference>
<name>A0A2U1CHT2_9BURK</name>
<evidence type="ECO:0000256" key="1">
    <source>
        <dbReference type="SAM" id="Phobius"/>
    </source>
</evidence>
<dbReference type="Pfam" id="PF13994">
    <property type="entry name" value="PgaD"/>
    <property type="match status" value="1"/>
</dbReference>
<reference evidence="2 3" key="1">
    <citation type="submission" date="2018-04" db="EMBL/GenBank/DDBJ databases">
        <title>Genomic Encyclopedia of Type Strains, Phase IV (KMG-IV): sequencing the most valuable type-strain genomes for metagenomic binning, comparative biology and taxonomic classification.</title>
        <authorList>
            <person name="Goeker M."/>
        </authorList>
    </citation>
    <scope>NUCLEOTIDE SEQUENCE [LARGE SCALE GENOMIC DNA]</scope>
    <source>
        <strain evidence="2 3">DSM 10065</strain>
    </source>
</reference>
<keyword evidence="1" id="KW-0812">Transmembrane</keyword>
<comment type="caution">
    <text evidence="2">The sequence shown here is derived from an EMBL/GenBank/DDBJ whole genome shotgun (WGS) entry which is preliminary data.</text>
</comment>
<feature type="transmembrane region" description="Helical" evidence="1">
    <location>
        <begin position="12"/>
        <end position="42"/>
    </location>
</feature>
<accession>A0A2U1CHT2</accession>
<dbReference type="STRING" id="1231391.GCA_000308195_00157"/>
<evidence type="ECO:0000313" key="3">
    <source>
        <dbReference type="Proteomes" id="UP000246145"/>
    </source>
</evidence>
<keyword evidence="1" id="KW-1133">Transmembrane helix</keyword>
<keyword evidence="1" id="KW-0472">Membrane</keyword>
<evidence type="ECO:0000313" key="2">
    <source>
        <dbReference type="EMBL" id="PVY60452.1"/>
    </source>
</evidence>